<accession>A0A5M6CUE5</accession>
<name>A0A5M6CUE5_9BACT</name>
<dbReference type="Pfam" id="PF07617">
    <property type="entry name" value="DUF1579"/>
    <property type="match status" value="1"/>
</dbReference>
<comment type="caution">
    <text evidence="2">The sequence shown here is derived from an EMBL/GenBank/DDBJ whole genome shotgun (WGS) entry which is preliminary data.</text>
</comment>
<feature type="signal peptide" evidence="1">
    <location>
        <begin position="1"/>
        <end position="19"/>
    </location>
</feature>
<proteinExistence type="predicted"/>
<dbReference type="RefSeq" id="WP_150031202.1">
    <property type="nucleotide sequence ID" value="NZ_VWSH01000001.1"/>
</dbReference>
<dbReference type="EMBL" id="VWSH01000001">
    <property type="protein sequence ID" value="KAA5536625.1"/>
    <property type="molecule type" value="Genomic_DNA"/>
</dbReference>
<dbReference type="InterPro" id="IPR011473">
    <property type="entry name" value="DUF1579"/>
</dbReference>
<protein>
    <submittedName>
        <fullName evidence="2">DUF1579 domain-containing protein</fullName>
    </submittedName>
</protein>
<gene>
    <name evidence="2" type="ORF">F0919_02855</name>
</gene>
<feature type="chain" id="PRO_5024445617" evidence="1">
    <location>
        <begin position="20"/>
        <end position="186"/>
    </location>
</feature>
<evidence type="ECO:0000313" key="3">
    <source>
        <dbReference type="Proteomes" id="UP000323632"/>
    </source>
</evidence>
<keyword evidence="1" id="KW-0732">Signal</keyword>
<evidence type="ECO:0000256" key="1">
    <source>
        <dbReference type="SAM" id="SignalP"/>
    </source>
</evidence>
<keyword evidence="3" id="KW-1185">Reference proteome</keyword>
<dbReference type="AlphaFoldDB" id="A0A5M6CUE5"/>
<evidence type="ECO:0000313" key="2">
    <source>
        <dbReference type="EMBL" id="KAA5536625.1"/>
    </source>
</evidence>
<reference evidence="2 3" key="1">
    <citation type="submission" date="2019-09" db="EMBL/GenBank/DDBJ databases">
        <title>Genome sequence and assembly of Taibaiella sp.</title>
        <authorList>
            <person name="Chhetri G."/>
        </authorList>
    </citation>
    <scope>NUCLEOTIDE SEQUENCE [LARGE SCALE GENOMIC DNA]</scope>
    <source>
        <strain evidence="2 3">KVB11</strain>
    </source>
</reference>
<organism evidence="2 3">
    <name type="scientific">Taibaiella lutea</name>
    <dbReference type="NCBI Taxonomy" id="2608001"/>
    <lineage>
        <taxon>Bacteria</taxon>
        <taxon>Pseudomonadati</taxon>
        <taxon>Bacteroidota</taxon>
        <taxon>Chitinophagia</taxon>
        <taxon>Chitinophagales</taxon>
        <taxon>Chitinophagaceae</taxon>
        <taxon>Taibaiella</taxon>
    </lineage>
</organism>
<dbReference type="Proteomes" id="UP000323632">
    <property type="component" value="Unassembled WGS sequence"/>
</dbReference>
<sequence>MKKTLLFLSAAFCITTSFAQSGEEQAWMSFMTPGEEHKMLAKDDGQWSEEITIYMNPSAPPVTSKSICTNSMILGGRYQKSIHKGNMMGMPFEGESTVGFDNGRKVWFSTWVDNMGTGIMYGEGVYDKSKKALILNGKMTDPNTSKAVDYKEVMTWPDADHQKMEMYAIVDGKEIKTMEIVFTRMK</sequence>